<keyword evidence="4" id="KW-0690">Ribosome biogenesis</keyword>
<dbReference type="InterPro" id="IPR003772">
    <property type="entry name" value="YceD"/>
</dbReference>
<accession>A0ABV0G6I2</accession>
<dbReference type="PANTHER" id="PTHR38099">
    <property type="entry name" value="LARGE RIBOSOMAL RNA SUBUNIT ACCUMULATION PROTEIN YCED"/>
    <property type="match status" value="1"/>
</dbReference>
<evidence type="ECO:0000256" key="4">
    <source>
        <dbReference type="ARBA" id="ARBA00022517"/>
    </source>
</evidence>
<dbReference type="PANTHER" id="PTHR38099:SF1">
    <property type="entry name" value="LARGE RIBOSOMAL RNA SUBUNIT ACCUMULATION PROTEIN YCED"/>
    <property type="match status" value="1"/>
</dbReference>
<name>A0ABV0G6I2_9BURK</name>
<dbReference type="InterPro" id="IPR039255">
    <property type="entry name" value="YceD_bac"/>
</dbReference>
<proteinExistence type="inferred from homology"/>
<evidence type="ECO:0000313" key="6">
    <source>
        <dbReference type="EMBL" id="MEO3693334.1"/>
    </source>
</evidence>
<dbReference type="Pfam" id="PF02620">
    <property type="entry name" value="YceD"/>
    <property type="match status" value="1"/>
</dbReference>
<sequence length="184" mass="20235">MKRSHVATKLDLEAFARDGASLAGEWPAADLPRLVESGALDHPAAQWPAVRWSLQGELRQPRAAAAQIWLHLQAQAELDLTCQRCLQAYRQPLQVDRWLRFVSEEAEAAALDADSDDDVLALERHLDAQALVEDELLLALPIVPRHEVCPQPLVAANTELPDVEPVRPNPFAALAALKPSPSKD</sequence>
<evidence type="ECO:0000313" key="7">
    <source>
        <dbReference type="Proteomes" id="UP001495147"/>
    </source>
</evidence>
<keyword evidence="7" id="KW-1185">Reference proteome</keyword>
<evidence type="ECO:0000256" key="3">
    <source>
        <dbReference type="ARBA" id="ARBA00015716"/>
    </source>
</evidence>
<reference evidence="6 7" key="1">
    <citation type="submission" date="2024-05" db="EMBL/GenBank/DDBJ databases">
        <title>Roseateles sp. DJS-2-20 16S ribosomal RNA gene Genome sequencing and assembly.</title>
        <authorList>
            <person name="Woo H."/>
        </authorList>
    </citation>
    <scope>NUCLEOTIDE SEQUENCE [LARGE SCALE GENOMIC DNA]</scope>
    <source>
        <strain evidence="6 7">DJS-2-20</strain>
    </source>
</reference>
<evidence type="ECO:0000256" key="5">
    <source>
        <dbReference type="ARBA" id="ARBA00031841"/>
    </source>
</evidence>
<comment type="function">
    <text evidence="1">Plays a role in synthesis, processing and/or stability of 23S rRNA.</text>
</comment>
<comment type="caution">
    <text evidence="6">The sequence shown here is derived from an EMBL/GenBank/DDBJ whole genome shotgun (WGS) entry which is preliminary data.</text>
</comment>
<gene>
    <name evidence="6" type="ORF">ABDJ85_17825</name>
</gene>
<dbReference type="Proteomes" id="UP001495147">
    <property type="component" value="Unassembled WGS sequence"/>
</dbReference>
<protein>
    <recommendedName>
        <fullName evidence="3">Large ribosomal RNA subunit accumulation protein YceD</fullName>
    </recommendedName>
    <alternativeName>
        <fullName evidence="5">23S rRNA accumulation protein YceD</fullName>
    </alternativeName>
</protein>
<dbReference type="EMBL" id="JBDPZD010000006">
    <property type="protein sequence ID" value="MEO3693334.1"/>
    <property type="molecule type" value="Genomic_DNA"/>
</dbReference>
<organism evidence="6 7">
    <name type="scientific">Roseateles paludis</name>
    <dbReference type="NCBI Taxonomy" id="3145238"/>
    <lineage>
        <taxon>Bacteria</taxon>
        <taxon>Pseudomonadati</taxon>
        <taxon>Pseudomonadota</taxon>
        <taxon>Betaproteobacteria</taxon>
        <taxon>Burkholderiales</taxon>
        <taxon>Sphaerotilaceae</taxon>
        <taxon>Roseateles</taxon>
    </lineage>
</organism>
<evidence type="ECO:0000256" key="1">
    <source>
        <dbReference type="ARBA" id="ARBA00002868"/>
    </source>
</evidence>
<dbReference type="RefSeq" id="WP_347706144.1">
    <property type="nucleotide sequence ID" value="NZ_JBDPZD010000006.1"/>
</dbReference>
<comment type="similarity">
    <text evidence="2">Belongs to the DUF177 domain family.</text>
</comment>
<evidence type="ECO:0000256" key="2">
    <source>
        <dbReference type="ARBA" id="ARBA00010740"/>
    </source>
</evidence>